<gene>
    <name evidence="1" type="ORF">D3Z39_06685</name>
</gene>
<dbReference type="AlphaFoldDB" id="A0A845RI98"/>
<evidence type="ECO:0000313" key="2">
    <source>
        <dbReference type="Proteomes" id="UP000446348"/>
    </source>
</evidence>
<comment type="caution">
    <text evidence="1">The sequence shown here is derived from an EMBL/GenBank/DDBJ whole genome shotgun (WGS) entry which is preliminary data.</text>
</comment>
<name>A0A845RI98_9FIRM</name>
<organism evidence="1 2">
    <name type="scientific">Anaerotruncus colihominis</name>
    <dbReference type="NCBI Taxonomy" id="169435"/>
    <lineage>
        <taxon>Bacteria</taxon>
        <taxon>Bacillati</taxon>
        <taxon>Bacillota</taxon>
        <taxon>Clostridia</taxon>
        <taxon>Eubacteriales</taxon>
        <taxon>Oscillospiraceae</taxon>
        <taxon>Anaerotruncus</taxon>
    </lineage>
</organism>
<evidence type="ECO:0000313" key="1">
    <source>
        <dbReference type="EMBL" id="NBI78555.1"/>
    </source>
</evidence>
<proteinExistence type="predicted"/>
<accession>A0A845RI98</accession>
<reference evidence="1 2" key="1">
    <citation type="submission" date="2018-08" db="EMBL/GenBank/DDBJ databases">
        <title>Murine metabolic-syndrome-specific gut microbial biobank.</title>
        <authorList>
            <person name="Liu C."/>
        </authorList>
    </citation>
    <scope>NUCLEOTIDE SEQUENCE [LARGE SCALE GENOMIC DNA]</scope>
    <source>
        <strain evidence="1 2">X69</strain>
    </source>
</reference>
<sequence>MIYELMFTFYILLLFDAPSGAGQKTTKTGPAAGFACGRSGFYLMQRPIFCTASRNGRGNVIE</sequence>
<protein>
    <submittedName>
        <fullName evidence="1">Uncharacterized protein</fullName>
    </submittedName>
</protein>
<dbReference type="Proteomes" id="UP000446348">
    <property type="component" value="Unassembled WGS sequence"/>
</dbReference>
<dbReference type="EMBL" id="QXWZ01000008">
    <property type="protein sequence ID" value="NBI78555.1"/>
    <property type="molecule type" value="Genomic_DNA"/>
</dbReference>